<keyword evidence="11" id="KW-1185">Reference proteome</keyword>
<dbReference type="PANTHER" id="PTHR42929">
    <property type="entry name" value="INNER MEMBRANE ABC TRANSPORTER PERMEASE PROTEIN YDCU-RELATED-RELATED"/>
    <property type="match status" value="1"/>
</dbReference>
<dbReference type="Gene3D" id="1.10.3720.10">
    <property type="entry name" value="MetI-like"/>
    <property type="match status" value="1"/>
</dbReference>
<proteinExistence type="inferred from homology"/>
<dbReference type="EMBL" id="QKVK01000001">
    <property type="protein sequence ID" value="PZF78554.1"/>
    <property type="molecule type" value="Genomic_DNA"/>
</dbReference>
<evidence type="ECO:0000259" key="9">
    <source>
        <dbReference type="PROSITE" id="PS50928"/>
    </source>
</evidence>
<dbReference type="InterPro" id="IPR035906">
    <property type="entry name" value="MetI-like_sf"/>
</dbReference>
<feature type="transmembrane region" description="Helical" evidence="8">
    <location>
        <begin position="201"/>
        <end position="228"/>
    </location>
</feature>
<dbReference type="InterPro" id="IPR000515">
    <property type="entry name" value="MetI-like"/>
</dbReference>
<evidence type="ECO:0000256" key="7">
    <source>
        <dbReference type="ARBA" id="ARBA00023136"/>
    </source>
</evidence>
<dbReference type="GO" id="GO:0005886">
    <property type="term" value="C:plasma membrane"/>
    <property type="evidence" value="ECO:0007669"/>
    <property type="project" value="UniProtKB-SubCell"/>
</dbReference>
<reference evidence="11" key="1">
    <citation type="submission" date="2018-06" db="EMBL/GenBank/DDBJ databases">
        <title>Aestuariibacter litoralis strain KCTC 52945T.</title>
        <authorList>
            <person name="Li X."/>
            <person name="Salam N."/>
            <person name="Li J.-L."/>
            <person name="Chen Y.-M."/>
            <person name="Yang Z.-W."/>
            <person name="Zhang L.-Y."/>
            <person name="Han M.-X."/>
            <person name="Xiao M."/>
            <person name="Li W.-J."/>
        </authorList>
    </citation>
    <scope>NUCLEOTIDE SEQUENCE [LARGE SCALE GENOMIC DNA]</scope>
    <source>
        <strain evidence="11">KCTC 52945</strain>
    </source>
</reference>
<keyword evidence="3 8" id="KW-0813">Transport</keyword>
<protein>
    <submittedName>
        <fullName evidence="10">ABC transporter permease</fullName>
    </submittedName>
</protein>
<feature type="transmembrane region" description="Helical" evidence="8">
    <location>
        <begin position="353"/>
        <end position="375"/>
    </location>
</feature>
<feature type="transmembrane region" description="Helical" evidence="8">
    <location>
        <begin position="396"/>
        <end position="417"/>
    </location>
</feature>
<gene>
    <name evidence="10" type="ORF">DK847_01730</name>
</gene>
<name>A0A2W2BE70_9HYPH</name>
<dbReference type="PROSITE" id="PS50928">
    <property type="entry name" value="ABC_TM1"/>
    <property type="match status" value="1"/>
</dbReference>
<evidence type="ECO:0000256" key="5">
    <source>
        <dbReference type="ARBA" id="ARBA00022692"/>
    </source>
</evidence>
<feature type="domain" description="ABC transmembrane type-1" evidence="9">
    <location>
        <begin position="202"/>
        <end position="417"/>
    </location>
</feature>
<evidence type="ECO:0000256" key="3">
    <source>
        <dbReference type="ARBA" id="ARBA00022448"/>
    </source>
</evidence>
<evidence type="ECO:0000256" key="2">
    <source>
        <dbReference type="ARBA" id="ARBA00007069"/>
    </source>
</evidence>
<feature type="transmembrane region" description="Helical" evidence="8">
    <location>
        <begin position="240"/>
        <end position="260"/>
    </location>
</feature>
<dbReference type="CDD" id="cd06261">
    <property type="entry name" value="TM_PBP2"/>
    <property type="match status" value="1"/>
</dbReference>
<evidence type="ECO:0000256" key="1">
    <source>
        <dbReference type="ARBA" id="ARBA00004651"/>
    </source>
</evidence>
<organism evidence="10 11">
    <name type="scientific">Aestuariivirga litoralis</name>
    <dbReference type="NCBI Taxonomy" id="2650924"/>
    <lineage>
        <taxon>Bacteria</taxon>
        <taxon>Pseudomonadati</taxon>
        <taxon>Pseudomonadota</taxon>
        <taxon>Alphaproteobacteria</taxon>
        <taxon>Hyphomicrobiales</taxon>
        <taxon>Aestuariivirgaceae</taxon>
        <taxon>Aestuariivirga</taxon>
    </lineage>
</organism>
<dbReference type="RefSeq" id="WP_111195882.1">
    <property type="nucleotide sequence ID" value="NZ_QKVK01000001.1"/>
</dbReference>
<comment type="subcellular location">
    <subcellularLocation>
        <location evidence="1 8">Cell membrane</location>
        <topology evidence="1 8">Multi-pass membrane protein</topology>
    </subcellularLocation>
</comment>
<keyword evidence="6 8" id="KW-1133">Transmembrane helix</keyword>
<dbReference type="AlphaFoldDB" id="A0A2W2BE70"/>
<evidence type="ECO:0000313" key="10">
    <source>
        <dbReference type="EMBL" id="PZF78554.1"/>
    </source>
</evidence>
<keyword evidence="5 8" id="KW-0812">Transmembrane</keyword>
<feature type="transmembrane region" description="Helical" evidence="8">
    <location>
        <begin position="266"/>
        <end position="285"/>
    </location>
</feature>
<evidence type="ECO:0000256" key="4">
    <source>
        <dbReference type="ARBA" id="ARBA00022475"/>
    </source>
</evidence>
<comment type="similarity">
    <text evidence="2">Belongs to the binding-protein-dependent transport system permease family. CysTW subfamily.</text>
</comment>
<accession>A0A2W2BE70</accession>
<dbReference type="SUPFAM" id="SSF161098">
    <property type="entry name" value="MetI-like"/>
    <property type="match status" value="1"/>
</dbReference>
<evidence type="ECO:0000256" key="8">
    <source>
        <dbReference type="RuleBase" id="RU363032"/>
    </source>
</evidence>
<dbReference type="PANTHER" id="PTHR42929:SF5">
    <property type="entry name" value="ABC TRANSPORTER PERMEASE PROTEIN"/>
    <property type="match status" value="1"/>
</dbReference>
<dbReference type="Proteomes" id="UP000248795">
    <property type="component" value="Unassembled WGS sequence"/>
</dbReference>
<keyword evidence="4" id="KW-1003">Cell membrane</keyword>
<feature type="transmembrane region" description="Helical" evidence="8">
    <location>
        <begin position="36"/>
        <end position="63"/>
    </location>
</feature>
<comment type="caution">
    <text evidence="10">The sequence shown here is derived from an EMBL/GenBank/DDBJ whole genome shotgun (WGS) entry which is preliminary data.</text>
</comment>
<evidence type="ECO:0000256" key="6">
    <source>
        <dbReference type="ARBA" id="ARBA00022989"/>
    </source>
</evidence>
<dbReference type="Pfam" id="PF00528">
    <property type="entry name" value="BPD_transp_1"/>
    <property type="match status" value="1"/>
</dbReference>
<feature type="transmembrane region" description="Helical" evidence="8">
    <location>
        <begin position="297"/>
        <end position="319"/>
    </location>
</feature>
<dbReference type="GO" id="GO:0055085">
    <property type="term" value="P:transmembrane transport"/>
    <property type="evidence" value="ECO:0007669"/>
    <property type="project" value="InterPro"/>
</dbReference>
<sequence length="429" mass="47249">MAMAQALPDDGVMRAADGTPLKVALRRAERRERLKAMGLVLPLFAFIIFSFVVPIIIMLYNAVYDPDVAENMPQTVVALKAWDGKDVPSEEVFAAFVADMKEAQKNKQTALIGKRLNYEISGIRSKVVATGRKVGAIEAGPYKDQVIAIDKVWGQPDTWATIKRSSSDYTPFYVLSMLDLRQNPDGSIEAVPEDRAIYKSILVRTLGISLLVTLLTLVLGYPVAYLLATSPQKTASIMMIFVLLPFWTSLLVRTTAWMVLMTDGGVFAGLMHFTGITWFLNLVGLLNGEPELFKTRFATVVAMTHIQLPFTLLPIYSVMKTISPNYMRAAKSLGGTPFYSFLRVYVPQTLPGVAAGCLLTFILCLGYYITPAIVGGPTDQMISGFIERAINSENNWGKASALGVILLTATLILYYVYNKLVGIDRMKLG</sequence>
<keyword evidence="7 8" id="KW-0472">Membrane</keyword>
<evidence type="ECO:0000313" key="11">
    <source>
        <dbReference type="Proteomes" id="UP000248795"/>
    </source>
</evidence>